<proteinExistence type="predicted"/>
<protein>
    <submittedName>
        <fullName evidence="1">Uncharacterized protein</fullName>
    </submittedName>
</protein>
<dbReference type="Proteomes" id="UP000031668">
    <property type="component" value="Unassembled WGS sequence"/>
</dbReference>
<dbReference type="EMBL" id="JWZT01004899">
    <property type="protein sequence ID" value="KII62679.1"/>
    <property type="molecule type" value="Genomic_DNA"/>
</dbReference>
<comment type="caution">
    <text evidence="1">The sequence shown here is derived from an EMBL/GenBank/DDBJ whole genome shotgun (WGS) entry which is preliminary data.</text>
</comment>
<dbReference type="AlphaFoldDB" id="A0A0C2ME73"/>
<keyword evidence="2" id="KW-1185">Reference proteome</keyword>
<evidence type="ECO:0000313" key="1">
    <source>
        <dbReference type="EMBL" id="KII62679.1"/>
    </source>
</evidence>
<accession>A0A0C2ME73</accession>
<evidence type="ECO:0000313" key="2">
    <source>
        <dbReference type="Proteomes" id="UP000031668"/>
    </source>
</evidence>
<sequence>MPMLEAMDEGKEFKFTLVDDMHGARRAWEKVGMSTTSNCFAKTKFIEGEIQTEAQDAELVDILESLPADEKIKENREIEPSNFIEANELLATVESFTSEEIAEAMMCSEGPVESEDEDITFEEEVISFEEAQ</sequence>
<gene>
    <name evidence="1" type="ORF">RF11_03479</name>
</gene>
<organism evidence="1 2">
    <name type="scientific">Thelohanellus kitauei</name>
    <name type="common">Myxosporean</name>
    <dbReference type="NCBI Taxonomy" id="669202"/>
    <lineage>
        <taxon>Eukaryota</taxon>
        <taxon>Metazoa</taxon>
        <taxon>Cnidaria</taxon>
        <taxon>Myxozoa</taxon>
        <taxon>Myxosporea</taxon>
        <taxon>Bivalvulida</taxon>
        <taxon>Platysporina</taxon>
        <taxon>Myxobolidae</taxon>
        <taxon>Thelohanellus</taxon>
    </lineage>
</organism>
<name>A0A0C2ME73_THEKT</name>
<reference evidence="1 2" key="1">
    <citation type="journal article" date="2014" name="Genome Biol. Evol.">
        <title>The genome of the myxosporean Thelohanellus kitauei shows adaptations to nutrient acquisition within its fish host.</title>
        <authorList>
            <person name="Yang Y."/>
            <person name="Xiong J."/>
            <person name="Zhou Z."/>
            <person name="Huo F."/>
            <person name="Miao W."/>
            <person name="Ran C."/>
            <person name="Liu Y."/>
            <person name="Zhang J."/>
            <person name="Feng J."/>
            <person name="Wang M."/>
            <person name="Wang M."/>
            <person name="Wang L."/>
            <person name="Yao B."/>
        </authorList>
    </citation>
    <scope>NUCLEOTIDE SEQUENCE [LARGE SCALE GENOMIC DNA]</scope>
    <source>
        <strain evidence="1">Wuqing</strain>
    </source>
</reference>